<dbReference type="PATRIC" id="fig|1056807.3.peg.677"/>
<evidence type="ECO:0000313" key="5">
    <source>
        <dbReference type="Proteomes" id="UP000031390"/>
    </source>
</evidence>
<organism evidence="3 5">
    <name type="scientific">Morococcus cerebrosus</name>
    <dbReference type="NCBI Taxonomy" id="1056807"/>
    <lineage>
        <taxon>Bacteria</taxon>
        <taxon>Pseudomonadati</taxon>
        <taxon>Pseudomonadota</taxon>
        <taxon>Betaproteobacteria</taxon>
        <taxon>Neisseriales</taxon>
        <taxon>Neisseriaceae</taxon>
        <taxon>Morococcus</taxon>
    </lineage>
</organism>
<dbReference type="InterPro" id="IPR011335">
    <property type="entry name" value="Restrct_endonuc-II-like"/>
</dbReference>
<evidence type="ECO:0000256" key="2">
    <source>
        <dbReference type="HAMAP-Rule" id="MF_00048"/>
    </source>
</evidence>
<dbReference type="NCBIfam" id="NF009150">
    <property type="entry name" value="PRK12497.1-3"/>
    <property type="match status" value="1"/>
</dbReference>
<dbReference type="AlphaFoldDB" id="A0A0C1EEJ6"/>
<dbReference type="HAMAP" id="MF_00048">
    <property type="entry name" value="UPF0102"/>
    <property type="match status" value="1"/>
</dbReference>
<accession>A0A0C1EEJ6</accession>
<dbReference type="GO" id="GO:0003676">
    <property type="term" value="F:nucleic acid binding"/>
    <property type="evidence" value="ECO:0007669"/>
    <property type="project" value="InterPro"/>
</dbReference>
<dbReference type="Pfam" id="PF02021">
    <property type="entry name" value="UPF0102"/>
    <property type="match status" value="1"/>
</dbReference>
<keyword evidence="6" id="KW-1185">Reference proteome</keyword>
<dbReference type="EMBL" id="JUFZ01000028">
    <property type="protein sequence ID" value="KIC10524.1"/>
    <property type="molecule type" value="Genomic_DNA"/>
</dbReference>
<dbReference type="NCBIfam" id="TIGR00252">
    <property type="entry name" value="YraN family protein"/>
    <property type="match status" value="1"/>
</dbReference>
<name>A0A0C1EEJ6_9NEIS</name>
<evidence type="ECO:0000313" key="6">
    <source>
        <dbReference type="Proteomes" id="UP000829504"/>
    </source>
</evidence>
<gene>
    <name evidence="3" type="ORF">MCC93_07030</name>
    <name evidence="4" type="ORF">MON37_10960</name>
</gene>
<reference evidence="3 5" key="1">
    <citation type="submission" date="2014-12" db="EMBL/GenBank/DDBJ databases">
        <title>Genome sequence of Morococcus cerebrosus.</title>
        <authorList>
            <person name="Shin S.-K."/>
            <person name="Yi H."/>
        </authorList>
    </citation>
    <scope>NUCLEOTIDE SEQUENCE [LARGE SCALE GENOMIC DNA]</scope>
    <source>
        <strain evidence="3 5">CIP 81.93</strain>
    </source>
</reference>
<dbReference type="InterPro" id="IPR011856">
    <property type="entry name" value="tRNA_endonuc-like_dom_sf"/>
</dbReference>
<dbReference type="RefSeq" id="WP_003760451.1">
    <property type="nucleotide sequence ID" value="NZ_CP094242.1"/>
</dbReference>
<evidence type="ECO:0000313" key="4">
    <source>
        <dbReference type="EMBL" id="UNV87151.1"/>
    </source>
</evidence>
<dbReference type="SUPFAM" id="SSF52980">
    <property type="entry name" value="Restriction endonuclease-like"/>
    <property type="match status" value="1"/>
</dbReference>
<evidence type="ECO:0000256" key="1">
    <source>
        <dbReference type="ARBA" id="ARBA00006738"/>
    </source>
</evidence>
<dbReference type="PROSITE" id="PS51257">
    <property type="entry name" value="PROKAR_LIPOPROTEIN"/>
    <property type="match status" value="1"/>
</dbReference>
<dbReference type="PANTHER" id="PTHR34039:SF1">
    <property type="entry name" value="UPF0102 PROTEIN YRAN"/>
    <property type="match status" value="1"/>
</dbReference>
<evidence type="ECO:0000313" key="3">
    <source>
        <dbReference type="EMBL" id="KIC10524.1"/>
    </source>
</evidence>
<dbReference type="EMBL" id="CP094242">
    <property type="protein sequence ID" value="UNV87151.1"/>
    <property type="molecule type" value="Genomic_DNA"/>
</dbReference>
<dbReference type="InterPro" id="IPR003509">
    <property type="entry name" value="UPF0102_YraN-like"/>
</dbReference>
<sequence>MRLNHKQGVAGEDAALAFLLSQGCKLVARNWHCAYGEIDLIVKNGNMILFVEVKYRKNQGFGGAAYSISPSKLLKLQRSAEYYLQQNGMTDSACRIDAVLIEGNRPPEWIKNITG</sequence>
<dbReference type="Gene3D" id="3.40.1350.10">
    <property type="match status" value="1"/>
</dbReference>
<dbReference type="Proteomes" id="UP000031390">
    <property type="component" value="Unassembled WGS sequence"/>
</dbReference>
<protein>
    <recommendedName>
        <fullName evidence="2">UPF0102 protein MCC93_07030</fullName>
    </recommendedName>
</protein>
<comment type="similarity">
    <text evidence="1 2">Belongs to the UPF0102 family.</text>
</comment>
<proteinExistence type="inferred from homology"/>
<dbReference type="Proteomes" id="UP000829504">
    <property type="component" value="Chromosome"/>
</dbReference>
<dbReference type="PANTHER" id="PTHR34039">
    <property type="entry name" value="UPF0102 PROTEIN YRAN"/>
    <property type="match status" value="1"/>
</dbReference>
<reference evidence="4 6" key="2">
    <citation type="submission" date="2022-03" db="EMBL/GenBank/DDBJ databases">
        <title>Genome sequencing of Morococcus cerebrosus.</title>
        <authorList>
            <person name="Baek M.-G."/>
            <person name="Yi H."/>
        </authorList>
    </citation>
    <scope>NUCLEOTIDE SEQUENCE [LARGE SCALE GENOMIC DNA]</scope>
    <source>
        <strain evidence="4 6">CIP 81.93</strain>
    </source>
</reference>